<dbReference type="InterPro" id="IPR022742">
    <property type="entry name" value="Hydrolase_4"/>
</dbReference>
<comment type="similarity">
    <text evidence="1">Belongs to the AB hydrolase superfamily.</text>
</comment>
<dbReference type="SUPFAM" id="SSF53474">
    <property type="entry name" value="alpha/beta-Hydrolases"/>
    <property type="match status" value="1"/>
</dbReference>
<proteinExistence type="inferred from homology"/>
<name>A1T501_MYCVP</name>
<reference evidence="4" key="1">
    <citation type="submission" date="2006-12" db="EMBL/GenBank/DDBJ databases">
        <title>Complete sequence of Mycobacterium vanbaalenii PYR-1.</title>
        <authorList>
            <consortium name="US DOE Joint Genome Institute"/>
            <person name="Copeland A."/>
            <person name="Lucas S."/>
            <person name="Lapidus A."/>
            <person name="Barry K."/>
            <person name="Detter J.C."/>
            <person name="Glavina del Rio T."/>
            <person name="Hammon N."/>
            <person name="Israni S."/>
            <person name="Dalin E."/>
            <person name="Tice H."/>
            <person name="Pitluck S."/>
            <person name="Singan V."/>
            <person name="Schmutz J."/>
            <person name="Larimer F."/>
            <person name="Land M."/>
            <person name="Hauser L."/>
            <person name="Kyrpides N."/>
            <person name="Anderson I.J."/>
            <person name="Miller C."/>
            <person name="Richardson P."/>
        </authorList>
    </citation>
    <scope>NUCLEOTIDE SEQUENCE [LARGE SCALE GENOMIC DNA]</scope>
    <source>
        <strain evidence="4">PYR-1</strain>
    </source>
</reference>
<protein>
    <submittedName>
        <fullName evidence="4">Peptidase S15</fullName>
    </submittedName>
</protein>
<evidence type="ECO:0000313" key="5">
    <source>
        <dbReference type="Proteomes" id="UP000009159"/>
    </source>
</evidence>
<dbReference type="GO" id="GO:0052689">
    <property type="term" value="F:carboxylic ester hydrolase activity"/>
    <property type="evidence" value="ECO:0007669"/>
    <property type="project" value="UniProtKB-ARBA"/>
</dbReference>
<dbReference type="Gene3D" id="3.40.50.1820">
    <property type="entry name" value="alpha/beta hydrolase"/>
    <property type="match status" value="1"/>
</dbReference>
<dbReference type="EMBL" id="CP000511">
    <property type="protein sequence ID" value="ABM12251.1"/>
    <property type="molecule type" value="Genomic_DNA"/>
</dbReference>
<dbReference type="InterPro" id="IPR050261">
    <property type="entry name" value="FrsA_esterase"/>
</dbReference>
<dbReference type="AlphaFoldDB" id="A1T501"/>
<dbReference type="RefSeq" id="WP_011778680.1">
    <property type="nucleotide sequence ID" value="NC_008726.1"/>
</dbReference>
<gene>
    <name evidence="4" type="ordered locus">Mvan_1417</name>
</gene>
<organism evidence="4 5">
    <name type="scientific">Mycolicibacterium vanbaalenii (strain DSM 7251 / JCM 13017 / BCRC 16820 / KCTC 9966 / NRRL B-24157 / PYR-1)</name>
    <name type="common">Mycobacterium vanbaalenii</name>
    <dbReference type="NCBI Taxonomy" id="350058"/>
    <lineage>
        <taxon>Bacteria</taxon>
        <taxon>Bacillati</taxon>
        <taxon>Actinomycetota</taxon>
        <taxon>Actinomycetes</taxon>
        <taxon>Mycobacteriales</taxon>
        <taxon>Mycobacteriaceae</taxon>
        <taxon>Mycolicibacterium</taxon>
    </lineage>
</organism>
<evidence type="ECO:0000313" key="4">
    <source>
        <dbReference type="EMBL" id="ABM12251.1"/>
    </source>
</evidence>
<dbReference type="STRING" id="350058.Mvan_1417"/>
<evidence type="ECO:0000259" key="3">
    <source>
        <dbReference type="Pfam" id="PF12146"/>
    </source>
</evidence>
<dbReference type="PANTHER" id="PTHR22946">
    <property type="entry name" value="DIENELACTONE HYDROLASE DOMAIN-CONTAINING PROTEIN-RELATED"/>
    <property type="match status" value="1"/>
</dbReference>
<dbReference type="eggNOG" id="COG1073">
    <property type="taxonomic scope" value="Bacteria"/>
</dbReference>
<dbReference type="Pfam" id="PF12146">
    <property type="entry name" value="Hydrolase_4"/>
    <property type="match status" value="1"/>
</dbReference>
<dbReference type="Proteomes" id="UP000009159">
    <property type="component" value="Chromosome"/>
</dbReference>
<evidence type="ECO:0000256" key="2">
    <source>
        <dbReference type="ARBA" id="ARBA00022801"/>
    </source>
</evidence>
<keyword evidence="2" id="KW-0378">Hydrolase</keyword>
<sequence length="321" mass="34981">MGVGFTTRQVSFSSGGSRIAAELYLPAGPGPYPAVVFAHGFSGTMDWILPDFASVFAAGGLAVLLFDYRHFGSSEGQPRQLVDTGCQLEDIRAALAYARAHEAIDARRIGLWGTSLGGSHVINVASADPRIAAVVATVPALDMYVGLRGRHRPATFRPGPARTVIATLRLVGAAALDAIRGRCGLRPYYLPVYGPLGHAVFSDPALAERFRHVESNSPTWRNEVTPRFLFHAPRYRDGTVERIRCPVLVTLARDDAEVSSPYVRRKLGHAADVEIMEYPVAHFDVYHGPVRAEIARDQRDFLVRHLLRGPNRATNSSGCGR</sequence>
<accession>A1T501</accession>
<keyword evidence="5" id="KW-1185">Reference proteome</keyword>
<feature type="domain" description="Serine aminopeptidase S33" evidence="3">
    <location>
        <begin position="34"/>
        <end position="258"/>
    </location>
</feature>
<dbReference type="InterPro" id="IPR029058">
    <property type="entry name" value="AB_hydrolase_fold"/>
</dbReference>
<dbReference type="PANTHER" id="PTHR22946:SF9">
    <property type="entry name" value="POLYKETIDE TRANSFERASE AF380"/>
    <property type="match status" value="1"/>
</dbReference>
<dbReference type="KEGG" id="mva:Mvan_1417"/>
<dbReference type="ESTHER" id="mycvn-q263k7">
    <property type="family name" value="Xaa-Pro-like_dom"/>
</dbReference>
<dbReference type="HOGENOM" id="CLU_048587_1_0_11"/>
<evidence type="ECO:0000256" key="1">
    <source>
        <dbReference type="ARBA" id="ARBA00008645"/>
    </source>
</evidence>